<proteinExistence type="predicted"/>
<dbReference type="GO" id="GO:0005576">
    <property type="term" value="C:extracellular region"/>
    <property type="evidence" value="ECO:0007669"/>
    <property type="project" value="InterPro"/>
</dbReference>
<dbReference type="EMBL" id="CAJNNV010027901">
    <property type="protein sequence ID" value="CAE8622144.1"/>
    <property type="molecule type" value="Genomic_DNA"/>
</dbReference>
<evidence type="ECO:0000259" key="3">
    <source>
        <dbReference type="PROSITE" id="PS51164"/>
    </source>
</evidence>
<dbReference type="GO" id="GO:0005975">
    <property type="term" value="P:carbohydrate metabolic process"/>
    <property type="evidence" value="ECO:0007669"/>
    <property type="project" value="InterPro"/>
</dbReference>
<evidence type="ECO:0000256" key="1">
    <source>
        <dbReference type="ARBA" id="ARBA00022729"/>
    </source>
</evidence>
<dbReference type="PROSITE" id="PS51164">
    <property type="entry name" value="CBM1_2"/>
    <property type="match status" value="1"/>
</dbReference>
<keyword evidence="2" id="KW-0812">Transmembrane</keyword>
<comment type="caution">
    <text evidence="4">The sequence shown here is derived from an EMBL/GenBank/DDBJ whole genome shotgun (WGS) entry which is preliminary data.</text>
</comment>
<dbReference type="GO" id="GO:0030248">
    <property type="term" value="F:cellulose binding"/>
    <property type="evidence" value="ECO:0007669"/>
    <property type="project" value="InterPro"/>
</dbReference>
<keyword evidence="2" id="KW-1133">Transmembrane helix</keyword>
<reference evidence="4" key="1">
    <citation type="submission" date="2021-02" db="EMBL/GenBank/DDBJ databases">
        <authorList>
            <person name="Dougan E. K."/>
            <person name="Rhodes N."/>
            <person name="Thang M."/>
            <person name="Chan C."/>
        </authorList>
    </citation>
    <scope>NUCLEOTIDE SEQUENCE</scope>
</reference>
<name>A0A813GAL8_POLGL</name>
<organism evidence="4 5">
    <name type="scientific">Polarella glacialis</name>
    <name type="common">Dinoflagellate</name>
    <dbReference type="NCBI Taxonomy" id="89957"/>
    <lineage>
        <taxon>Eukaryota</taxon>
        <taxon>Sar</taxon>
        <taxon>Alveolata</taxon>
        <taxon>Dinophyceae</taxon>
        <taxon>Suessiales</taxon>
        <taxon>Suessiaceae</taxon>
        <taxon>Polarella</taxon>
    </lineage>
</organism>
<dbReference type="SMART" id="SM00236">
    <property type="entry name" value="fCBD"/>
    <property type="match status" value="1"/>
</dbReference>
<dbReference type="PROSITE" id="PS00562">
    <property type="entry name" value="CBM1_1"/>
    <property type="match status" value="1"/>
</dbReference>
<evidence type="ECO:0000256" key="2">
    <source>
        <dbReference type="SAM" id="Phobius"/>
    </source>
</evidence>
<dbReference type="InterPro" id="IPR000254">
    <property type="entry name" value="CBD"/>
</dbReference>
<keyword evidence="1" id="KW-0732">Signal</keyword>
<protein>
    <recommendedName>
        <fullName evidence="3">CBM1 domain-containing protein</fullName>
    </recommendedName>
</protein>
<dbReference type="OMA" id="GESALCH"/>
<sequence>PSLIQAADEASLSCLLWHGNGCEAILSEQLCVRSRDGRPTGDSGQPCAWLGAGRDRFCVRLGQVPPSSSSLPLQKYVAASCKEGSTLEDTIAEIVPPARESSSVVASPAGDEVARMPWDAVDLEAVDGAKDRACRGVVPAQTGYTSRTYNVWTAENLGQCKGLCTGSCQGVEYHGSGKYCEVWFGQVLFSANASGYECYARGDQSQAAKLALLRPQATACLKPKGGGCGATSDRFICLSSVDGRSISDIDGLKVRGEACVWCGGLNCHSDSDSKCEPFDYLLRGPQKDMSFGELEHRFFEVASCVGQVPKVYIPAPASWRPEPPSAAALALLTPVPDGCRSLRTMGECLVSKDGSSVQKVEEYKVKGQACVWCGGGPCTSADDAQCAAFDFVMTGEGRAFSIFLGKNDFRVAKITGPKFTLDPGKGTSCLSAANQGCQTLADEYGCLSSADGRPQDWIGGRKVRGQPCVWCGNRVCNSGSQSFCEPFDLQMNGEGTVFVSNYAKDSYSVASCEPDGLLTVHLPVGQQSPTAPAPSLTHPGDEALKCLSYEANGCFAIRDQLSCLSHLDGSAENNFGGLKIHGQPCVWCGGGLCTSTANFSCAPLDYLMRGAGRAFPFLGSGDFLVAKCSGSDISTGDLSCLKPFVEGCNHIQDRDTCTSSTDGRPYKYIAGFKVAGQPCVWCGGGACHSGSVALCEPFDFLVNGEGRAFTSAFRPAGLREAAACQSGQILPFALAHPDGIPSLIECGRGPRQIWNKVGSTCSSCTVLVPKIADLFSTCQDYCAHQPGGLNCVGASLAQPHSCDVASVENCDHAFGESENAVCQCAPHQVLWAQCGGKDWKGATQCDIGAECRNFNDFYSQCVPPGSEVRPVSINEVEAEGTLGVAPPSSAEVAVATPKPLWKVDRPEESQMKCLTSESLGCGSIRNKLICLSRKDGRTGYSDHGLKMGGEPCVWCGGGLCTSNNDDVCEPYDWLVNGEGTAFNTLHARGSYEIAQCHDGRDSMFDNQECLEKAVSGCNSITDMGTCLASVDGRPYDTIAGLKIAGQPCVWCGGVACVVGSDSVCEPYDYVVNGAGHAFSNFHAQATYMVARCEQGHPMSHSEPDAIAAKGQTKQVNCGNPMPFWSKVGRNCGECRVLVPKIRNQFETCTAYCGQQPGSLACSEAAVTYSLSCDVQRKAQCDYIFQAGESALCHCDPSKKLLSPSTDALAETHAALGVAPPSSAVVAVATPKPWWKHDRPEESQMKCLTSESLGCGSIRNKLTCLSSKDGRTGYSDHGLKMGGEPCAWCDGGLCTSNNDDVCEPYDWLVNGEGTAFNTLHARGSYEIAQCHDGRDSIFDNQECLEKAVSGCNSITDMGTCLASVDGRPYDTIAGFKIAGQPCVWCGGVACVVGSDSVCEPYDYVVNGAGQAFSNFQAQATYMVARCEQGHPMSHSEPDAVVARGQMKRVNCGNPIPFWSKVGQTCGQCQVMVPNIRDQFETCTAYCGQQPGSLACSEAAVTYSLSCDVQRKAQCDYIFQAGESALCHCNPVRLGMEDHFAAAMIVPSISTGHVSAQDVAHKLVATDYRNPAGRVVFGWPPPVVVVGWGLAVAASFAAVALSCLSQPTPERTQSRQPQFVYSRVQSSEIEFQEHLAVDSVDSAA</sequence>
<dbReference type="OrthoDB" id="425209at2759"/>
<keyword evidence="2" id="KW-0472">Membrane</keyword>
<accession>A0A813GAL8</accession>
<evidence type="ECO:0000313" key="4">
    <source>
        <dbReference type="EMBL" id="CAE8622144.1"/>
    </source>
</evidence>
<gene>
    <name evidence="4" type="ORF">PGLA1383_LOCUS39646</name>
</gene>
<feature type="transmembrane region" description="Helical" evidence="2">
    <location>
        <begin position="1583"/>
        <end position="1603"/>
    </location>
</feature>
<dbReference type="Pfam" id="PF00734">
    <property type="entry name" value="CBM_1"/>
    <property type="match status" value="1"/>
</dbReference>
<evidence type="ECO:0000313" key="5">
    <source>
        <dbReference type="Proteomes" id="UP000654075"/>
    </source>
</evidence>
<feature type="domain" description="CBM1" evidence="3">
    <location>
        <begin position="826"/>
        <end position="862"/>
    </location>
</feature>
<dbReference type="Proteomes" id="UP000654075">
    <property type="component" value="Unassembled WGS sequence"/>
</dbReference>
<keyword evidence="5" id="KW-1185">Reference proteome</keyword>
<dbReference type="InterPro" id="IPR035971">
    <property type="entry name" value="CBD_sf"/>
</dbReference>
<feature type="non-terminal residue" evidence="4">
    <location>
        <position position="1642"/>
    </location>
</feature>
<dbReference type="SUPFAM" id="SSF57180">
    <property type="entry name" value="Cellulose-binding domain"/>
    <property type="match status" value="1"/>
</dbReference>